<dbReference type="Proteomes" id="UP001497623">
    <property type="component" value="Unassembled WGS sequence"/>
</dbReference>
<keyword evidence="8" id="KW-0862">Zinc</keyword>
<dbReference type="InterPro" id="IPR036397">
    <property type="entry name" value="RNaseH_sf"/>
</dbReference>
<dbReference type="GO" id="GO:0003964">
    <property type="term" value="F:RNA-directed DNA polymerase activity"/>
    <property type="evidence" value="ECO:0007669"/>
    <property type="project" value="UniProtKB-KW"/>
</dbReference>
<dbReference type="GO" id="GO:0004519">
    <property type="term" value="F:endonuclease activity"/>
    <property type="evidence" value="ECO:0007669"/>
    <property type="project" value="UniProtKB-KW"/>
</dbReference>
<keyword evidence="4" id="KW-0540">Nuclease</keyword>
<dbReference type="SMART" id="SM00343">
    <property type="entry name" value="ZnF_C2HC"/>
    <property type="match status" value="1"/>
</dbReference>
<dbReference type="GO" id="GO:0008270">
    <property type="term" value="F:zinc ion binding"/>
    <property type="evidence" value="ECO:0007669"/>
    <property type="project" value="UniProtKB-KW"/>
</dbReference>
<dbReference type="InterPro" id="IPR001878">
    <property type="entry name" value="Znf_CCHC"/>
</dbReference>
<dbReference type="PANTHER" id="PTHR37984">
    <property type="entry name" value="PROTEIN CBG26694"/>
    <property type="match status" value="1"/>
</dbReference>
<dbReference type="Gene3D" id="3.10.10.10">
    <property type="entry name" value="HIV Type 1 Reverse Transcriptase, subunit A, domain 1"/>
    <property type="match status" value="1"/>
</dbReference>
<keyword evidence="5" id="KW-0255">Endonuclease</keyword>
<dbReference type="Pfam" id="PF17921">
    <property type="entry name" value="Integrase_H2C2"/>
    <property type="match status" value="1"/>
</dbReference>
<evidence type="ECO:0000256" key="3">
    <source>
        <dbReference type="ARBA" id="ARBA00022695"/>
    </source>
</evidence>
<dbReference type="CDD" id="cd01647">
    <property type="entry name" value="RT_LTR"/>
    <property type="match status" value="1"/>
</dbReference>
<dbReference type="GO" id="GO:0042575">
    <property type="term" value="C:DNA polymerase complex"/>
    <property type="evidence" value="ECO:0007669"/>
    <property type="project" value="UniProtKB-ARBA"/>
</dbReference>
<dbReference type="PROSITE" id="PS50994">
    <property type="entry name" value="INTEGRASE"/>
    <property type="match status" value="1"/>
</dbReference>
<dbReference type="Gene3D" id="3.30.420.10">
    <property type="entry name" value="Ribonuclease H-like superfamily/Ribonuclease H"/>
    <property type="match status" value="1"/>
</dbReference>
<dbReference type="FunFam" id="3.10.20.370:FF:000001">
    <property type="entry name" value="Retrovirus-related Pol polyprotein from transposon 17.6-like protein"/>
    <property type="match status" value="1"/>
</dbReference>
<dbReference type="EC" id="2.7.7.49" evidence="1"/>
<reference evidence="12 13" key="1">
    <citation type="submission" date="2024-05" db="EMBL/GenBank/DDBJ databases">
        <authorList>
            <person name="Wallberg A."/>
        </authorList>
    </citation>
    <scope>NUCLEOTIDE SEQUENCE [LARGE SCALE GENOMIC DNA]</scope>
</reference>
<feature type="domain" description="Integrase catalytic" evidence="11">
    <location>
        <begin position="1383"/>
        <end position="1538"/>
    </location>
</feature>
<feature type="compositionally biased region" description="Basic and acidic residues" evidence="9">
    <location>
        <begin position="273"/>
        <end position="287"/>
    </location>
</feature>
<keyword evidence="8" id="KW-0479">Metal-binding</keyword>
<dbReference type="Pfam" id="PF00078">
    <property type="entry name" value="RVT_1"/>
    <property type="match status" value="1"/>
</dbReference>
<dbReference type="Gene3D" id="3.10.20.370">
    <property type="match status" value="1"/>
</dbReference>
<dbReference type="InterPro" id="IPR000477">
    <property type="entry name" value="RT_dom"/>
</dbReference>
<keyword evidence="7" id="KW-0695">RNA-directed DNA polymerase</keyword>
<evidence type="ECO:0000256" key="7">
    <source>
        <dbReference type="ARBA" id="ARBA00022918"/>
    </source>
</evidence>
<feature type="compositionally biased region" description="Polar residues" evidence="9">
    <location>
        <begin position="303"/>
        <end position="312"/>
    </location>
</feature>
<dbReference type="InterPro" id="IPR041373">
    <property type="entry name" value="RT_RNaseH"/>
</dbReference>
<dbReference type="SUPFAM" id="SSF57756">
    <property type="entry name" value="Retrovirus zinc finger-like domains"/>
    <property type="match status" value="1"/>
</dbReference>
<proteinExistence type="predicted"/>
<dbReference type="PROSITE" id="PS50158">
    <property type="entry name" value="ZF_CCHC"/>
    <property type="match status" value="1"/>
</dbReference>
<feature type="compositionally biased region" description="Acidic residues" evidence="9">
    <location>
        <begin position="1638"/>
        <end position="1651"/>
    </location>
</feature>
<dbReference type="GO" id="GO:0016787">
    <property type="term" value="F:hydrolase activity"/>
    <property type="evidence" value="ECO:0007669"/>
    <property type="project" value="UniProtKB-KW"/>
</dbReference>
<feature type="region of interest" description="Disordered" evidence="9">
    <location>
        <begin position="269"/>
        <end position="312"/>
    </location>
</feature>
<keyword evidence="8" id="KW-0863">Zinc-finger</keyword>
<accession>A0AAV2RJS6</accession>
<evidence type="ECO:0000256" key="2">
    <source>
        <dbReference type="ARBA" id="ARBA00022679"/>
    </source>
</evidence>
<feature type="region of interest" description="Disordered" evidence="9">
    <location>
        <begin position="1625"/>
        <end position="1652"/>
    </location>
</feature>
<keyword evidence="2" id="KW-0808">Transferase</keyword>
<dbReference type="SUPFAM" id="SSF56672">
    <property type="entry name" value="DNA/RNA polymerases"/>
    <property type="match status" value="1"/>
</dbReference>
<protein>
    <recommendedName>
        <fullName evidence="1">RNA-directed DNA polymerase</fullName>
        <ecNumber evidence="1">2.7.7.49</ecNumber>
    </recommendedName>
</protein>
<dbReference type="Pfam" id="PF17917">
    <property type="entry name" value="RT_RNaseH"/>
    <property type="match status" value="1"/>
</dbReference>
<feature type="domain" description="CCHC-type" evidence="10">
    <location>
        <begin position="329"/>
        <end position="345"/>
    </location>
</feature>
<evidence type="ECO:0000256" key="9">
    <source>
        <dbReference type="SAM" id="MobiDB-lite"/>
    </source>
</evidence>
<gene>
    <name evidence="12" type="ORF">MNOR_LOCUS24568</name>
</gene>
<dbReference type="Gene3D" id="1.10.340.70">
    <property type="match status" value="1"/>
</dbReference>
<evidence type="ECO:0000259" key="10">
    <source>
        <dbReference type="PROSITE" id="PS50158"/>
    </source>
</evidence>
<dbReference type="InterPro" id="IPR036875">
    <property type="entry name" value="Znf_CCHC_sf"/>
</dbReference>
<keyword evidence="13" id="KW-1185">Reference proteome</keyword>
<keyword evidence="3" id="KW-0548">Nucleotidyltransferase</keyword>
<dbReference type="Pfam" id="PF00665">
    <property type="entry name" value="rve"/>
    <property type="match status" value="1"/>
</dbReference>
<evidence type="ECO:0000256" key="4">
    <source>
        <dbReference type="ARBA" id="ARBA00022722"/>
    </source>
</evidence>
<dbReference type="CDD" id="cd09274">
    <property type="entry name" value="RNase_HI_RT_Ty3"/>
    <property type="match status" value="1"/>
</dbReference>
<dbReference type="InterPro" id="IPR043502">
    <property type="entry name" value="DNA/RNA_pol_sf"/>
</dbReference>
<dbReference type="InterPro" id="IPR012337">
    <property type="entry name" value="RNaseH-like_sf"/>
</dbReference>
<evidence type="ECO:0000313" key="13">
    <source>
        <dbReference type="Proteomes" id="UP001497623"/>
    </source>
</evidence>
<dbReference type="InterPro" id="IPR043128">
    <property type="entry name" value="Rev_trsase/Diguanyl_cyclase"/>
</dbReference>
<evidence type="ECO:0000256" key="1">
    <source>
        <dbReference type="ARBA" id="ARBA00012493"/>
    </source>
</evidence>
<dbReference type="FunFam" id="3.30.70.270:FF:000020">
    <property type="entry name" value="Transposon Tf2-6 polyprotein-like Protein"/>
    <property type="match status" value="1"/>
</dbReference>
<dbReference type="PANTHER" id="PTHR37984:SF5">
    <property type="entry name" value="PROTEIN NYNRIN-LIKE"/>
    <property type="match status" value="1"/>
</dbReference>
<evidence type="ECO:0000256" key="6">
    <source>
        <dbReference type="ARBA" id="ARBA00022801"/>
    </source>
</evidence>
<evidence type="ECO:0000256" key="5">
    <source>
        <dbReference type="ARBA" id="ARBA00022759"/>
    </source>
</evidence>
<dbReference type="InterPro" id="IPR001584">
    <property type="entry name" value="Integrase_cat-core"/>
</dbReference>
<dbReference type="GO" id="GO:0015074">
    <property type="term" value="P:DNA integration"/>
    <property type="evidence" value="ECO:0007669"/>
    <property type="project" value="InterPro"/>
</dbReference>
<dbReference type="InterPro" id="IPR041588">
    <property type="entry name" value="Integrase_H2C2"/>
</dbReference>
<name>A0AAV2RJS6_MEGNR</name>
<keyword evidence="6" id="KW-0378">Hydrolase</keyword>
<feature type="region of interest" description="Disordered" evidence="9">
    <location>
        <begin position="1686"/>
        <end position="1709"/>
    </location>
</feature>
<evidence type="ECO:0000256" key="8">
    <source>
        <dbReference type="PROSITE-ProRule" id="PRU00047"/>
    </source>
</evidence>
<dbReference type="InterPro" id="IPR050951">
    <property type="entry name" value="Retrovirus_Pol_polyprotein"/>
</dbReference>
<dbReference type="Gene3D" id="3.30.70.270">
    <property type="match status" value="2"/>
</dbReference>
<feature type="compositionally biased region" description="Pro residues" evidence="9">
    <location>
        <begin position="289"/>
        <end position="299"/>
    </location>
</feature>
<sequence>MAELEEMKELVAQMVRENARLVQALARAPVPAPLDPAVSRAEKVAKLSLALRKSHKVKDFKDTSETNIREWLKRFDQEAGSLKKMSGINDDLTRTEYIEVIKDKLEYQVVKRLDAVFIAKRPAITWEAVTTVELHTCLKEEFGPKETDVSSLLCQFGPNRMKKTPEVSVNDFFHSWQEQLPDCMSPVTDAAKTEFVDLVRRSLFYFCLDDKYLQEQLCCMKDAEPSLKKYFDEAVAAEAKRRSFQEIGVSSSHLDSSAGLSVNKWEASGKSGRFSERGSHKLREADQRPVPPSSQPGPQVPRHQNSTQKRDSQLVSLGTTDGEHKKPGRCYNCQRWGHWASECRSKARRRFGNVNQASVTSASQQVAEEVETDQQTNEDFNAFNVVSVMEAGKFVNTFATRVGSPLITNEPMMTRCVLQDVGRVKFECDTAASHSVLSKAMFDKVKAKCQVHLKPEQVTIRLADGTLSDKSCGSVQLNVQKYDGSPEVCQVTFFVLEGPNCLLGRYALQQLWPEQYVALRDVAGASIAKMDASIKSPVKLCVNPGLARSHSGRSMIANEVGKSSERSSVSPSVGTCVKPCDKPCDNPGLGRSNNGRSMIATEVGRSSDQKKKTCVKLHRIKGGVQRRFLTHSAVSHSDTSGGRKIAQRTRTTMLPSPTSPQPHSARGEAAVEPLPERRKLPPLPVGDSQLEGEAYCRLICETYPEVFDGTKGCFRGAEATMLIKEGHMDQLKRVGVRPPAKIPYGMEEQYEKALDELYEDLVPVNGCELITASQVVPVCQVVDGKKKLKRLAINYKGTINDHLLDIPHISTTCSEELDKLKGEYRSCIDLKGAFKQIPVTPGFSQKVLAVVTPRGYAVPTRMQFGIKTAPAIWNSNMRKLIHGMNDRGPIKAAVMVDDVCITGDTAKEHFDNLHEFVYRLFAAGLKANIKKCSFYQNEVKFLGKIVDRDGVRLDNSTTDPMVKMPVPQDKQQLRSFLGSMSYISKHVPDLRKARAPLDTLLKPEVQYVWESQHQEAFSLCKKLAGNSARLTHFDMKKPIVLTTDASPYGVGACLSHKVTTNGKSKLHPIAYASASLKPSEKNYAQIDREGLGIYWAIQHFRQYLWCQKFELHTDCSALVKIFGPKNDLGGCATGRLNRWAAALMEFDFTVKHIKGSSNSTADSLSRLPVCTPGTQQAHYPGGLAGNTSFGGMSTALGMRQQQSSELPVCSKIEVLLQEEELMDDVQELASAPQVGWASVTVSQIVGEAPKAAWDILPLTIQDVATATKDSRQYGKLYNAVRSGVLDSTDPELKKFNGVFEELYIEDGVLYLGSRVVIPTAQHLRLLTELHYTHIGVVKMKETVRRYFWWPGITRDIEAMAAKCDGCRRYKKKPPPVPLCPWPYARRPMERVHIDYCEYKGKMVLVMIDAYSKKIWTRCMMSDTTTYKTLAVLFGWFCEEAGFPTTLVSDNGPQFTSREFEEKLSKWGVKHILTPPYHPASNGLAERAVGVVKDKLKKMDVAATPVELHVGLAYIGRVYGLTPHASTGRCPFELVKQGPAPSLFPCLTARSNQQRRSEATVVKHSVARLHQRRQFGEGEEVVIYNNHTKLSSKGTILEVLGNNNYLADCGDGPKHVSGDLISRVPATTHRDIGGSNEDAQQDLEDTDADSDADNVSICSQSSLGSEILDLHSDNVAAPNLIHHRRRRRGEVTRLGQPMENLPRLRPLRHR</sequence>
<evidence type="ECO:0000259" key="11">
    <source>
        <dbReference type="PROSITE" id="PS50994"/>
    </source>
</evidence>
<dbReference type="EMBL" id="CAXKWB010022669">
    <property type="protein sequence ID" value="CAL4124506.1"/>
    <property type="molecule type" value="Genomic_DNA"/>
</dbReference>
<evidence type="ECO:0000313" key="12">
    <source>
        <dbReference type="EMBL" id="CAL4124506.1"/>
    </source>
</evidence>
<organism evidence="12 13">
    <name type="scientific">Meganyctiphanes norvegica</name>
    <name type="common">Northern krill</name>
    <name type="synonym">Thysanopoda norvegica</name>
    <dbReference type="NCBI Taxonomy" id="48144"/>
    <lineage>
        <taxon>Eukaryota</taxon>
        <taxon>Metazoa</taxon>
        <taxon>Ecdysozoa</taxon>
        <taxon>Arthropoda</taxon>
        <taxon>Crustacea</taxon>
        <taxon>Multicrustacea</taxon>
        <taxon>Malacostraca</taxon>
        <taxon>Eumalacostraca</taxon>
        <taxon>Eucarida</taxon>
        <taxon>Euphausiacea</taxon>
        <taxon>Euphausiidae</taxon>
        <taxon>Meganyctiphanes</taxon>
    </lineage>
</organism>
<dbReference type="SUPFAM" id="SSF53098">
    <property type="entry name" value="Ribonuclease H-like"/>
    <property type="match status" value="1"/>
</dbReference>
<dbReference type="GO" id="GO:0003676">
    <property type="term" value="F:nucleic acid binding"/>
    <property type="evidence" value="ECO:0007669"/>
    <property type="project" value="InterPro"/>
</dbReference>
<comment type="caution">
    <text evidence="12">The sequence shown here is derived from an EMBL/GenBank/DDBJ whole genome shotgun (WGS) entry which is preliminary data.</text>
</comment>
<feature type="region of interest" description="Disordered" evidence="9">
    <location>
        <begin position="633"/>
        <end position="686"/>
    </location>
</feature>